<gene>
    <name evidence="1" type="ORF">SMB34_16885</name>
</gene>
<dbReference type="Proteomes" id="UP000027463">
    <property type="component" value="Unassembled WGS sequence"/>
</dbReference>
<comment type="caution">
    <text evidence="1">The sequence shown here is derived from an EMBL/GenBank/DDBJ whole genome shotgun (WGS) entry which is preliminary data.</text>
</comment>
<sequence length="44" mass="4776">MFLERSNLCAIKQAENVAYTSTSISGPKESRNLAINVCMLSDGI</sequence>
<organism evidence="1 2">
    <name type="scientific">Thalassospira permensis NBRC 106175</name>
    <dbReference type="NCBI Taxonomy" id="1353532"/>
    <lineage>
        <taxon>Bacteria</taxon>
        <taxon>Pseudomonadati</taxon>
        <taxon>Pseudomonadota</taxon>
        <taxon>Alphaproteobacteria</taxon>
        <taxon>Rhodospirillales</taxon>
        <taxon>Thalassospiraceae</taxon>
        <taxon>Thalassospira</taxon>
    </lineage>
</organism>
<evidence type="ECO:0000313" key="2">
    <source>
        <dbReference type="Proteomes" id="UP000027463"/>
    </source>
</evidence>
<reference evidence="1 2" key="1">
    <citation type="submission" date="2013-07" db="EMBL/GenBank/DDBJ databases">
        <title>Thalassospira permensis NBRC 106175 Genome Sequencing.</title>
        <authorList>
            <person name="Lai Q."/>
            <person name="Shao Z."/>
        </authorList>
    </citation>
    <scope>NUCLEOTIDE SEQUENCE [LARGE SCALE GENOMIC DNA]</scope>
    <source>
        <strain evidence="1 2">NBRC 106175</strain>
    </source>
</reference>
<evidence type="ECO:0000313" key="1">
    <source>
        <dbReference type="EMBL" id="KEO57272.1"/>
    </source>
</evidence>
<accession>A0ABR4TPD8</accession>
<keyword evidence="2" id="KW-1185">Reference proteome</keyword>
<name>A0ABR4TPD8_9PROT</name>
<protein>
    <submittedName>
        <fullName evidence="1">Uncharacterized protein</fullName>
    </submittedName>
</protein>
<dbReference type="EMBL" id="AUNC01000014">
    <property type="protein sequence ID" value="KEO57272.1"/>
    <property type="molecule type" value="Genomic_DNA"/>
</dbReference>
<proteinExistence type="predicted"/>